<comment type="cofactor">
    <cofactor evidence="3">
        <name>Zn(2+)</name>
        <dbReference type="ChEBI" id="CHEBI:29105"/>
    </cofactor>
    <text evidence="3">Binds 1 zinc ion per subunit.</text>
</comment>
<evidence type="ECO:0000256" key="4">
    <source>
        <dbReference type="PIRSR" id="PIRSR000112-3"/>
    </source>
</evidence>
<protein>
    <submittedName>
        <fullName evidence="6">Iron-containing alcohol dehydrogenase family protein</fullName>
    </submittedName>
</protein>
<feature type="binding site" evidence="4">
    <location>
        <begin position="92"/>
        <end position="96"/>
    </location>
    <ligand>
        <name>NAD(+)</name>
        <dbReference type="ChEBI" id="CHEBI:57540"/>
    </ligand>
</feature>
<dbReference type="Gene3D" id="3.40.50.1970">
    <property type="match status" value="1"/>
</dbReference>
<feature type="binding site" evidence="4">
    <location>
        <position position="125"/>
    </location>
    <ligand>
        <name>NAD(+)</name>
        <dbReference type="ChEBI" id="CHEBI:57540"/>
    </ligand>
</feature>
<comment type="caution">
    <text evidence="6">The sequence shown here is derived from an EMBL/GenBank/DDBJ whole genome shotgun (WGS) entry which is preliminary data.</text>
</comment>
<evidence type="ECO:0000313" key="7">
    <source>
        <dbReference type="Proteomes" id="UP000640274"/>
    </source>
</evidence>
<dbReference type="Gene3D" id="1.20.1090.10">
    <property type="entry name" value="Dehydroquinate synthase-like - alpha domain"/>
    <property type="match status" value="1"/>
</dbReference>
<dbReference type="RefSeq" id="WP_199018090.1">
    <property type="nucleotide sequence ID" value="NZ_JAELUP010000010.1"/>
</dbReference>
<name>A0A934MN20_9BACL</name>
<evidence type="ECO:0000256" key="2">
    <source>
        <dbReference type="ARBA" id="ARBA00023002"/>
    </source>
</evidence>
<sequence length="370" mass="39409">MAQIKTPVIYENSPGILAAGGAKIAEYGSRIFIIGGQKALDAARPLIEGLKLLDAAYEIHTYGGYCTKERIIHYASVARQSKADVIVGVGGGTVLDLSKAVAEDLQLPVIAVPTIAATCAAWSALSVLYDEHGRADGYRPLQNSPVHVLADTNVLAAAPRRYLAAGIADTYVKWDEYGANITDDENDFDVRLGQHTAGFARDVLDRYALDAFAHAGDGEPSRAFKEVSDAILWLAGQVGSIRGDKRLFALAHTLHGSLTFFPETRGTLHGEKIAFTLLVHTILEGLPQADTVELAERFHRLELPVTLEQLGLTGDVAELAEQIAERVPPNSLPGADAAFAVNAGSIPQAIVAADQIGKQTRLTLSVKGGK</sequence>
<dbReference type="Pfam" id="PF00465">
    <property type="entry name" value="Fe-ADH"/>
    <property type="match status" value="1"/>
</dbReference>
<feature type="domain" description="Alcohol dehydrogenase iron-type/glycerol dehydrogenase GldA" evidence="5">
    <location>
        <begin position="14"/>
        <end position="151"/>
    </location>
</feature>
<evidence type="ECO:0000256" key="1">
    <source>
        <dbReference type="ARBA" id="ARBA00022723"/>
    </source>
</evidence>
<dbReference type="PANTHER" id="PTHR43616">
    <property type="entry name" value="GLYCEROL DEHYDROGENASE"/>
    <property type="match status" value="1"/>
</dbReference>
<dbReference type="GO" id="GO:0046872">
    <property type="term" value="F:metal ion binding"/>
    <property type="evidence" value="ECO:0007669"/>
    <property type="project" value="UniProtKB-KW"/>
</dbReference>
<feature type="binding site" evidence="3">
    <location>
        <position position="269"/>
    </location>
    <ligand>
        <name>glycerol</name>
        <dbReference type="ChEBI" id="CHEBI:17754"/>
    </ligand>
</feature>
<gene>
    <name evidence="6" type="ORF">JFN88_04250</name>
</gene>
<proteinExistence type="predicted"/>
<keyword evidence="2" id="KW-0560">Oxidoreductase</keyword>
<dbReference type="PIRSF" id="PIRSF000112">
    <property type="entry name" value="Glycerol_dehydrogenase"/>
    <property type="match status" value="1"/>
</dbReference>
<dbReference type="CDD" id="cd08550">
    <property type="entry name" value="GlyDH-like"/>
    <property type="match status" value="1"/>
</dbReference>
<keyword evidence="1 3" id="KW-0479">Metal-binding</keyword>
<dbReference type="InterPro" id="IPR016205">
    <property type="entry name" value="Glycerol_DH"/>
</dbReference>
<dbReference type="PANTHER" id="PTHR43616:SF3">
    <property type="entry name" value="HYDROXYCARBOXYLATE DEHYDROGENASE A"/>
    <property type="match status" value="1"/>
</dbReference>
<evidence type="ECO:0000259" key="5">
    <source>
        <dbReference type="Pfam" id="PF00465"/>
    </source>
</evidence>
<dbReference type="Proteomes" id="UP000640274">
    <property type="component" value="Unassembled WGS sequence"/>
</dbReference>
<keyword evidence="3" id="KW-0862">Zinc</keyword>
<feature type="binding site" evidence="4">
    <location>
        <position position="123"/>
    </location>
    <ligand>
        <name>NAD(+)</name>
        <dbReference type="ChEBI" id="CHEBI:57540"/>
    </ligand>
</feature>
<dbReference type="AlphaFoldDB" id="A0A934MN20"/>
<keyword evidence="7" id="KW-1185">Reference proteome</keyword>
<feature type="binding site" evidence="3">
    <location>
        <position position="252"/>
    </location>
    <ligand>
        <name>glycerol</name>
        <dbReference type="ChEBI" id="CHEBI:17754"/>
    </ligand>
</feature>
<dbReference type="GO" id="GO:0016614">
    <property type="term" value="F:oxidoreductase activity, acting on CH-OH group of donors"/>
    <property type="evidence" value="ECO:0007669"/>
    <property type="project" value="InterPro"/>
</dbReference>
<evidence type="ECO:0000313" key="6">
    <source>
        <dbReference type="EMBL" id="MBJ6360536.1"/>
    </source>
</evidence>
<feature type="binding site" evidence="3">
    <location>
        <position position="169"/>
    </location>
    <ligand>
        <name>glycerol</name>
        <dbReference type="ChEBI" id="CHEBI:17754"/>
    </ligand>
</feature>
<organism evidence="6 7">
    <name type="scientific">Paenibacillus roseus</name>
    <dbReference type="NCBI Taxonomy" id="2798579"/>
    <lineage>
        <taxon>Bacteria</taxon>
        <taxon>Bacillati</taxon>
        <taxon>Bacillota</taxon>
        <taxon>Bacilli</taxon>
        <taxon>Bacillales</taxon>
        <taxon>Paenibacillaceae</taxon>
        <taxon>Paenibacillus</taxon>
    </lineage>
</organism>
<reference evidence="6" key="1">
    <citation type="submission" date="2020-12" db="EMBL/GenBank/DDBJ databases">
        <authorList>
            <person name="Huq M.A."/>
        </authorList>
    </citation>
    <scope>NUCLEOTIDE SEQUENCE</scope>
    <source>
        <strain evidence="6">MAHUQ-46</strain>
    </source>
</reference>
<dbReference type="SUPFAM" id="SSF56796">
    <property type="entry name" value="Dehydroquinate synthase-like"/>
    <property type="match status" value="1"/>
</dbReference>
<dbReference type="EMBL" id="JAELUP010000010">
    <property type="protein sequence ID" value="MBJ6360536.1"/>
    <property type="molecule type" value="Genomic_DNA"/>
</dbReference>
<keyword evidence="4" id="KW-0520">NAD</keyword>
<dbReference type="InterPro" id="IPR001670">
    <property type="entry name" value="ADH_Fe/GldA"/>
</dbReference>
<accession>A0A934MN20</accession>
<evidence type="ECO:0000256" key="3">
    <source>
        <dbReference type="PIRSR" id="PIRSR000112-1"/>
    </source>
</evidence>
<feature type="binding site" evidence="4">
    <location>
        <position position="129"/>
    </location>
    <ligand>
        <name>NAD(+)</name>
        <dbReference type="ChEBI" id="CHEBI:57540"/>
    </ligand>
</feature>